<evidence type="ECO:0000256" key="5">
    <source>
        <dbReference type="ARBA" id="ARBA00022801"/>
    </source>
</evidence>
<evidence type="ECO:0000313" key="14">
    <source>
        <dbReference type="EMBL" id="MFD0704837.1"/>
    </source>
</evidence>
<dbReference type="EC" id="3.2.1.41" evidence="9"/>
<keyword evidence="15" id="KW-1185">Reference proteome</keyword>
<proteinExistence type="inferred from homology"/>
<dbReference type="CDD" id="cd02860">
    <property type="entry name" value="E_set_Pullulanase"/>
    <property type="match status" value="1"/>
</dbReference>
<dbReference type="Proteomes" id="UP001597036">
    <property type="component" value="Unassembled WGS sequence"/>
</dbReference>
<dbReference type="SUPFAM" id="SSF51445">
    <property type="entry name" value="(Trans)glycosidases"/>
    <property type="match status" value="1"/>
</dbReference>
<dbReference type="InterPro" id="IPR013784">
    <property type="entry name" value="Carb-bd-like_fold"/>
</dbReference>
<accession>A0ABW2Y9S1</accession>
<evidence type="ECO:0000256" key="6">
    <source>
        <dbReference type="ARBA" id="ARBA00022837"/>
    </source>
</evidence>
<dbReference type="CDD" id="cd10315">
    <property type="entry name" value="CBM41_pullulanase"/>
    <property type="match status" value="1"/>
</dbReference>
<evidence type="ECO:0000256" key="3">
    <source>
        <dbReference type="ARBA" id="ARBA00012595"/>
    </source>
</evidence>
<evidence type="ECO:0000313" key="15">
    <source>
        <dbReference type="Proteomes" id="UP001597036"/>
    </source>
</evidence>
<dbReference type="InterPro" id="IPR014756">
    <property type="entry name" value="Ig_E-set"/>
</dbReference>
<evidence type="ECO:0000256" key="11">
    <source>
        <dbReference type="ARBA" id="ARBA00030238"/>
    </source>
</evidence>
<reference evidence="15" key="1">
    <citation type="journal article" date="2019" name="Int. J. Syst. Evol. Microbiol.">
        <title>The Global Catalogue of Microorganisms (GCM) 10K type strain sequencing project: providing services to taxonomists for standard genome sequencing and annotation.</title>
        <authorList>
            <consortium name="The Broad Institute Genomics Platform"/>
            <consortium name="The Broad Institute Genome Sequencing Center for Infectious Disease"/>
            <person name="Wu L."/>
            <person name="Ma J."/>
        </authorList>
    </citation>
    <scope>NUCLEOTIDE SEQUENCE [LARGE SCALE GENOMIC DNA]</scope>
    <source>
        <strain evidence="15">CCM 8604</strain>
    </source>
</reference>
<keyword evidence="4" id="KW-0732">Signal</keyword>
<dbReference type="InterPro" id="IPR006047">
    <property type="entry name" value="GH13_cat_dom"/>
</dbReference>
<keyword evidence="6" id="KW-0106">Calcium</keyword>
<dbReference type="EC" id="3.2.1.1" evidence="3"/>
<evidence type="ECO:0000259" key="13">
    <source>
        <dbReference type="SMART" id="SM00642"/>
    </source>
</evidence>
<evidence type="ECO:0000256" key="12">
    <source>
        <dbReference type="ARBA" id="ARBA00031076"/>
    </source>
</evidence>
<evidence type="ECO:0000256" key="2">
    <source>
        <dbReference type="ARBA" id="ARBA00008061"/>
    </source>
</evidence>
<feature type="domain" description="Glycosyl hydrolase family 13 catalytic" evidence="13">
    <location>
        <begin position="333"/>
        <end position="669"/>
    </location>
</feature>
<dbReference type="InterPro" id="IPR011840">
    <property type="entry name" value="PulA_typeI"/>
</dbReference>
<protein>
    <recommendedName>
        <fullName evidence="11">1,4-alpha-D-glucan glucanohydrolase</fullName>
        <ecNumber evidence="3">3.2.1.1</ecNumber>
        <ecNumber evidence="9">3.2.1.41</ecNumber>
    </recommendedName>
    <alternativeName>
        <fullName evidence="10">Alpha-dextrin endo-1,6-alpha-glucosidase</fullName>
    </alternativeName>
    <alternativeName>
        <fullName evidence="12">Pullulan 6-glucanohydrolase</fullName>
    </alternativeName>
</protein>
<dbReference type="Gene3D" id="3.20.20.80">
    <property type="entry name" value="Glycosidases"/>
    <property type="match status" value="1"/>
</dbReference>
<dbReference type="SUPFAM" id="SSF81296">
    <property type="entry name" value="E set domains"/>
    <property type="match status" value="1"/>
</dbReference>
<dbReference type="Pfam" id="PF02922">
    <property type="entry name" value="CBM_48"/>
    <property type="match status" value="1"/>
</dbReference>
<keyword evidence="7 14" id="KW-0326">Glycosidase</keyword>
<dbReference type="Gene3D" id="2.60.40.10">
    <property type="entry name" value="Immunoglobulins"/>
    <property type="match status" value="1"/>
</dbReference>
<dbReference type="EMBL" id="JBHTHQ010000021">
    <property type="protein sequence ID" value="MFD0704837.1"/>
    <property type="molecule type" value="Genomic_DNA"/>
</dbReference>
<dbReference type="SMART" id="SM00642">
    <property type="entry name" value="Aamy"/>
    <property type="match status" value="1"/>
</dbReference>
<dbReference type="InterPro" id="IPR013783">
    <property type="entry name" value="Ig-like_fold"/>
</dbReference>
<gene>
    <name evidence="14" type="primary">pulA</name>
    <name evidence="14" type="ORF">ACFQY8_03630</name>
</gene>
<dbReference type="PANTHER" id="PTHR43002">
    <property type="entry name" value="GLYCOGEN DEBRANCHING ENZYME"/>
    <property type="match status" value="1"/>
</dbReference>
<evidence type="ECO:0000256" key="1">
    <source>
        <dbReference type="ARBA" id="ARBA00000548"/>
    </source>
</evidence>
<comment type="caution">
    <text evidence="14">The sequence shown here is derived from an EMBL/GenBank/DDBJ whole genome shotgun (WGS) entry which is preliminary data.</text>
</comment>
<comment type="catalytic activity">
    <reaction evidence="1">
        <text>Endohydrolysis of (1-&gt;4)-alpha-D-glucosidic linkages in polysaccharides containing three or more (1-&gt;4)-alpha-linked D-glucose units.</text>
        <dbReference type="EC" id="3.2.1.1"/>
    </reaction>
</comment>
<dbReference type="CDD" id="cd11341">
    <property type="entry name" value="AmyAc_Pullulanase_LD-like"/>
    <property type="match status" value="1"/>
</dbReference>
<evidence type="ECO:0000256" key="4">
    <source>
        <dbReference type="ARBA" id="ARBA00022729"/>
    </source>
</evidence>
<comment type="catalytic activity">
    <reaction evidence="8">
        <text>Hydrolysis of (1-&gt;6)-alpha-D-glucosidic linkages in pullulan, amylopectin and glycogen, and in the alpha- and beta-limit dextrins of amylopectin and glycogen.</text>
        <dbReference type="EC" id="3.2.1.41"/>
    </reaction>
</comment>
<dbReference type="GO" id="GO:0051060">
    <property type="term" value="F:pullulanase activity"/>
    <property type="evidence" value="ECO:0007669"/>
    <property type="project" value="UniProtKB-EC"/>
</dbReference>
<dbReference type="Gene3D" id="2.60.40.1110">
    <property type="match status" value="1"/>
</dbReference>
<dbReference type="InterPro" id="IPR017853">
    <property type="entry name" value="GH"/>
</dbReference>
<evidence type="ECO:0000256" key="9">
    <source>
        <dbReference type="ARBA" id="ARBA00024062"/>
    </source>
</evidence>
<evidence type="ECO:0000256" key="7">
    <source>
        <dbReference type="ARBA" id="ARBA00023295"/>
    </source>
</evidence>
<dbReference type="NCBIfam" id="TIGR02104">
    <property type="entry name" value="pulA_typeI"/>
    <property type="match status" value="1"/>
</dbReference>
<dbReference type="Pfam" id="PF03714">
    <property type="entry name" value="PUD"/>
    <property type="match status" value="1"/>
</dbReference>
<dbReference type="SUPFAM" id="SSF49452">
    <property type="entry name" value="Starch-binding domain-like"/>
    <property type="match status" value="1"/>
</dbReference>
<organism evidence="14 15">
    <name type="scientific">Alloscardovia venturai</name>
    <dbReference type="NCBI Taxonomy" id="1769421"/>
    <lineage>
        <taxon>Bacteria</taxon>
        <taxon>Bacillati</taxon>
        <taxon>Actinomycetota</taxon>
        <taxon>Actinomycetes</taxon>
        <taxon>Bifidobacteriales</taxon>
        <taxon>Bifidobacteriaceae</taxon>
        <taxon>Alloscardovia</taxon>
    </lineage>
</organism>
<keyword evidence="5 14" id="KW-0378">Hydrolase</keyword>
<dbReference type="InterPro" id="IPR005323">
    <property type="entry name" value="CBM41_pullulanase"/>
</dbReference>
<name>A0ABW2Y9S1_9BIFI</name>
<evidence type="ECO:0000256" key="8">
    <source>
        <dbReference type="ARBA" id="ARBA00023965"/>
    </source>
</evidence>
<dbReference type="InterPro" id="IPR004193">
    <property type="entry name" value="Glyco_hydro_13_N"/>
</dbReference>
<evidence type="ECO:0000256" key="10">
    <source>
        <dbReference type="ARBA" id="ARBA00029618"/>
    </source>
</evidence>
<sequence length="797" mass="90093">MTYLVVHYYSLHDACVNSRSAWIWCDGDEGVNCIFHADTWHDPRNPQDVDVFGPVAYFQIPHTHINSGSGCVNILIRNRDWSYKSGQYKVYFRPEEAATHIWLVEGDNVAYYSREAALGSALCPIDSPHGMDVSFDAESFDKKWAFSGWLGARYTPYNTRFRLWSPLARNVELVIFDNEYRDASVWRTVQMSRGSTCDAEDHSNNTHGVWFANVDANLESKAYAFYITHRDGSRVLSPDPYGRAASRDGKRTVLWSHEAVTPQGFRSRYSAQSTQANLDADAIGNDIDSDLSSAVICEMHVRDFTMSHTTSVPQHLRGTYRGAALAGTQNSYGAPTGLDFLKKQGYNYVQIQPVADYAKHYDSHGEQMYNWGYDPRNYNVADATYATDPTDSSCAPRELKSMISAFHDAGLGVILDVVYNHTYSRTEHPFQLTVPFYYYRVNRDGLWADGSGCGNETASEKEMMRKYIIDSITYWIEEYGVDGFRFDLMGLHDIDTMNAVREAVDHIDPHIVLYGEGWDMGTGLEPRDKASVSNAALTPGIGFFNAIGRDAVKGAEVYGQLREGFVSGAWTEDVVAKALLGSDELGTYSSPSQVVNYVEAHDNYNLNDLLWELNSSDDESTHVKRVELATALNIVMQGATFMQIGQEFLRTKLHPTGEEGEVTALDRMRAMNSYNAPDSVNRVNWDNLSRYDSTVRFIHQLLEYKRYSGLFTIESYRRIRHRMYIHHAQPASGFISWDVTRDEKTYRVVATTRQISLTDVLGDNDKYRVVLANNDISLCDGGYIPALSFVLFVKDAR</sequence>
<comment type="similarity">
    <text evidence="2">Belongs to the glycosyl hydrolase 13 family.</text>
</comment>
<dbReference type="RefSeq" id="WP_377938550.1">
    <property type="nucleotide sequence ID" value="NZ_JBHTHQ010000021.1"/>
</dbReference>